<dbReference type="Proteomes" id="UP000185860">
    <property type="component" value="Unassembled WGS sequence"/>
</dbReference>
<evidence type="ECO:0000313" key="2">
    <source>
        <dbReference type="Proteomes" id="UP000185860"/>
    </source>
</evidence>
<protein>
    <submittedName>
        <fullName evidence="1">Uncharacterized protein</fullName>
    </submittedName>
</protein>
<dbReference type="RefSeq" id="WP_073595197.1">
    <property type="nucleotide sequence ID" value="NZ_MRCE01000020.1"/>
</dbReference>
<sequence length="273" mass="30781">MDSISKHNLAQFIPLLRRAVWCSLNLKLNCYFLPDGSFVFTFRQIANPVAQPSQSVRQFLEKTQTLNSVISAYLPNHLLANVCTLKTAAEYWKNLELTQSEETKKANNTARKLWLAAEQYLNSLANDCNSSDLEAPSSAPNCLKVSNIFHLKLLGCTHTCLRVFTGKQGEQKALYLIEVSSFLELLGIESDWLVRPLSPVRRFLQPYGLAREQIICYLDNGEEVLAFTLLDCLAICEYLIIKKGNSRAADFLIALAQIPLESRCQQIARCSQD</sequence>
<dbReference type="AlphaFoldDB" id="A0A1U7IFG2"/>
<evidence type="ECO:0000313" key="1">
    <source>
        <dbReference type="EMBL" id="OKH35710.1"/>
    </source>
</evidence>
<reference evidence="1 2" key="1">
    <citation type="submission" date="2016-11" db="EMBL/GenBank/DDBJ databases">
        <title>Draft Genome Sequences of Nine Cyanobacterial Strains from Diverse Habitats.</title>
        <authorList>
            <person name="Zhu T."/>
            <person name="Hou S."/>
            <person name="Lu X."/>
            <person name="Hess W.R."/>
        </authorList>
    </citation>
    <scope>NUCLEOTIDE SEQUENCE [LARGE SCALE GENOMIC DNA]</scope>
    <source>
        <strain evidence="1 2">IAM M-71</strain>
    </source>
</reference>
<name>A0A1U7IFG2_9CYAN</name>
<organism evidence="1 2">
    <name type="scientific">[Phormidium ambiguum] IAM M-71</name>
    <dbReference type="NCBI Taxonomy" id="454136"/>
    <lineage>
        <taxon>Bacteria</taxon>
        <taxon>Bacillati</taxon>
        <taxon>Cyanobacteriota</taxon>
        <taxon>Cyanophyceae</taxon>
        <taxon>Oscillatoriophycideae</taxon>
        <taxon>Aerosakkonematales</taxon>
        <taxon>Aerosakkonemataceae</taxon>
        <taxon>Floridanema</taxon>
    </lineage>
</organism>
<dbReference type="EMBL" id="MRCE01000020">
    <property type="protein sequence ID" value="OKH35710.1"/>
    <property type="molecule type" value="Genomic_DNA"/>
</dbReference>
<gene>
    <name evidence="1" type="ORF">NIES2119_19630</name>
</gene>
<proteinExistence type="predicted"/>
<accession>A0A1U7IFG2</accession>
<comment type="caution">
    <text evidence="1">The sequence shown here is derived from an EMBL/GenBank/DDBJ whole genome shotgun (WGS) entry which is preliminary data.</text>
</comment>